<dbReference type="InterPro" id="IPR045099">
    <property type="entry name" value="PITH1-like"/>
</dbReference>
<dbReference type="InterPro" id="IPR008979">
    <property type="entry name" value="Galactose-bd-like_sf"/>
</dbReference>
<dbReference type="Pfam" id="PF06201">
    <property type="entry name" value="PITH"/>
    <property type="match status" value="2"/>
</dbReference>
<protein>
    <submittedName>
        <fullName evidence="3">PITH domain-containing protein</fullName>
    </submittedName>
</protein>
<dbReference type="Gene3D" id="2.60.120.470">
    <property type="entry name" value="PITH domain"/>
    <property type="match status" value="2"/>
</dbReference>
<dbReference type="AlphaFoldDB" id="A0A6A4WRN7"/>
<keyword evidence="4" id="KW-1185">Reference proteome</keyword>
<sequence>MGGHDDHHHHGDCAHEDTGVDPSEMGIMYSLYQKIDIDHVVCLNEQEEESGKTIFKAWENRLDKEKYVDSDADAELLINIPFTGNIKLKGLILIGGEEGTHPTKIRLVVTFSSVHHLTVHVPGNMGGGDVTRLYYLGLRGEFTPAHRHGVTICNYELRPNASDVKEESLHDVTRQVQ</sequence>
<dbReference type="PANTHER" id="PTHR12175:SF1">
    <property type="entry name" value="PITH DOMAIN-CONTAINING PROTEIN 1"/>
    <property type="match status" value="1"/>
</dbReference>
<dbReference type="InterPro" id="IPR010400">
    <property type="entry name" value="PITH_dom"/>
</dbReference>
<feature type="domain" description="PITH" evidence="2">
    <location>
        <begin position="20"/>
        <end position="177"/>
    </location>
</feature>
<dbReference type="SUPFAM" id="SSF49785">
    <property type="entry name" value="Galactose-binding domain-like"/>
    <property type="match status" value="1"/>
</dbReference>
<comment type="caution">
    <text evidence="3">The sequence shown here is derived from an EMBL/GenBank/DDBJ whole genome shotgun (WGS) entry which is preliminary data.</text>
</comment>
<evidence type="ECO:0000259" key="2">
    <source>
        <dbReference type="PROSITE" id="PS51532"/>
    </source>
</evidence>
<name>A0A6A4WRN7_AMPAM</name>
<evidence type="ECO:0000313" key="3">
    <source>
        <dbReference type="EMBL" id="KAF0310146.1"/>
    </source>
</evidence>
<evidence type="ECO:0000313" key="4">
    <source>
        <dbReference type="Proteomes" id="UP000440578"/>
    </source>
</evidence>
<dbReference type="PANTHER" id="PTHR12175">
    <property type="entry name" value="AD039 HT014 THIOREDOXIN FAMILY TRP26"/>
    <property type="match status" value="1"/>
</dbReference>
<comment type="similarity">
    <text evidence="1">Belongs to the PITHD1 family.</text>
</comment>
<dbReference type="PROSITE" id="PS51532">
    <property type="entry name" value="PITH"/>
    <property type="match status" value="1"/>
</dbReference>
<proteinExistence type="inferred from homology"/>
<dbReference type="OrthoDB" id="2635at2759"/>
<dbReference type="GO" id="GO:0005634">
    <property type="term" value="C:nucleus"/>
    <property type="evidence" value="ECO:0007669"/>
    <property type="project" value="TreeGrafter"/>
</dbReference>
<organism evidence="3 4">
    <name type="scientific">Amphibalanus amphitrite</name>
    <name type="common">Striped barnacle</name>
    <name type="synonym">Balanus amphitrite</name>
    <dbReference type="NCBI Taxonomy" id="1232801"/>
    <lineage>
        <taxon>Eukaryota</taxon>
        <taxon>Metazoa</taxon>
        <taxon>Ecdysozoa</taxon>
        <taxon>Arthropoda</taxon>
        <taxon>Crustacea</taxon>
        <taxon>Multicrustacea</taxon>
        <taxon>Cirripedia</taxon>
        <taxon>Thoracica</taxon>
        <taxon>Thoracicalcarea</taxon>
        <taxon>Balanomorpha</taxon>
        <taxon>Balanoidea</taxon>
        <taxon>Balanidae</taxon>
        <taxon>Amphibalaninae</taxon>
        <taxon>Amphibalanus</taxon>
    </lineage>
</organism>
<dbReference type="EMBL" id="VIIS01000341">
    <property type="protein sequence ID" value="KAF0310146.1"/>
    <property type="molecule type" value="Genomic_DNA"/>
</dbReference>
<dbReference type="InterPro" id="IPR037047">
    <property type="entry name" value="PITH_dom_sf"/>
</dbReference>
<dbReference type="Proteomes" id="UP000440578">
    <property type="component" value="Unassembled WGS sequence"/>
</dbReference>
<dbReference type="GO" id="GO:0005737">
    <property type="term" value="C:cytoplasm"/>
    <property type="evidence" value="ECO:0007669"/>
    <property type="project" value="UniProtKB-ARBA"/>
</dbReference>
<gene>
    <name evidence="3" type="ORF">FJT64_018796</name>
</gene>
<evidence type="ECO:0000256" key="1">
    <source>
        <dbReference type="ARBA" id="ARBA00025788"/>
    </source>
</evidence>
<reference evidence="3 4" key="1">
    <citation type="submission" date="2019-07" db="EMBL/GenBank/DDBJ databases">
        <title>Draft genome assembly of a fouling barnacle, Amphibalanus amphitrite (Darwin, 1854): The first reference genome for Thecostraca.</title>
        <authorList>
            <person name="Kim W."/>
        </authorList>
    </citation>
    <scope>NUCLEOTIDE SEQUENCE [LARGE SCALE GENOMIC DNA]</scope>
    <source>
        <strain evidence="3">SNU_AA5</strain>
        <tissue evidence="3">Soma without cirri and trophi</tissue>
    </source>
</reference>
<accession>A0A6A4WRN7</accession>